<dbReference type="InterPro" id="IPR036872">
    <property type="entry name" value="CH_dom_sf"/>
</dbReference>
<proteinExistence type="predicted"/>
<sequence>MYFASTDHWNKFPLILSPEQQDKDQMPVVNVYSTSVTSDNISRNDLLSWVNDCLQSSLTKIEEMATGAAYCQLTDFLFPTKVPLKKVKWNSRSDVDWVHNWRVLQQSWKTIGIDKPVPVQSLIRAKFQDNFEFLQWFKKFFDANYDGHKYDSLAARNFEEFPAALSNFPCSPLPDEQSEEEEDEFNEKYIAEVSALEESFKELDDYQLQVETVEEEEKTEKECTEREKK</sequence>
<keyword evidence="3" id="KW-1185">Reference proteome</keyword>
<dbReference type="PANTHER" id="PTHR10623">
    <property type="entry name" value="MICROTUBULE-ASSOCIATED PROTEIN RP/EB FAMILY MEMBER"/>
    <property type="match status" value="1"/>
</dbReference>
<comment type="caution">
    <text evidence="2">The sequence shown here is derived from an EMBL/GenBank/DDBJ whole genome shotgun (WGS) entry which is preliminary data.</text>
</comment>
<dbReference type="FunFam" id="1.10.418.10:FF:000072">
    <property type="entry name" value="microtubule-associated protein RP/EB family member 2 isoform X2"/>
    <property type="match status" value="1"/>
</dbReference>
<evidence type="ECO:0000313" key="2">
    <source>
        <dbReference type="EMBL" id="KAL3069712.1"/>
    </source>
</evidence>
<name>A0ABD2HQN7_HETSC</name>
<dbReference type="Gene3D" id="1.10.418.10">
    <property type="entry name" value="Calponin-like domain"/>
    <property type="match status" value="1"/>
</dbReference>
<dbReference type="PROSITE" id="PS50021">
    <property type="entry name" value="CH"/>
    <property type="match status" value="1"/>
</dbReference>
<dbReference type="Proteomes" id="UP001620645">
    <property type="component" value="Unassembled WGS sequence"/>
</dbReference>
<evidence type="ECO:0000313" key="3">
    <source>
        <dbReference type="Proteomes" id="UP001620645"/>
    </source>
</evidence>
<gene>
    <name evidence="2" type="ORF">niasHS_015946</name>
</gene>
<dbReference type="InterPro" id="IPR001715">
    <property type="entry name" value="CH_dom"/>
</dbReference>
<dbReference type="Pfam" id="PF00307">
    <property type="entry name" value="CH"/>
    <property type="match status" value="1"/>
</dbReference>
<dbReference type="InterPro" id="IPR027328">
    <property type="entry name" value="MAPRE"/>
</dbReference>
<protein>
    <recommendedName>
        <fullName evidence="1">Calponin-homology (CH) domain-containing protein</fullName>
    </recommendedName>
</protein>
<reference evidence="2 3" key="1">
    <citation type="submission" date="2024-10" db="EMBL/GenBank/DDBJ databases">
        <authorList>
            <person name="Kim D."/>
        </authorList>
    </citation>
    <scope>NUCLEOTIDE SEQUENCE [LARGE SCALE GENOMIC DNA]</scope>
    <source>
        <strain evidence="2">Taebaek</strain>
    </source>
</reference>
<feature type="domain" description="Calponin-homology (CH)" evidence="1">
    <location>
        <begin position="40"/>
        <end position="142"/>
    </location>
</feature>
<dbReference type="AlphaFoldDB" id="A0ABD2HQN7"/>
<evidence type="ECO:0000259" key="1">
    <source>
        <dbReference type="PROSITE" id="PS50021"/>
    </source>
</evidence>
<accession>A0ABD2HQN7</accession>
<dbReference type="SUPFAM" id="SSF47576">
    <property type="entry name" value="Calponin-homology domain, CH-domain"/>
    <property type="match status" value="1"/>
</dbReference>
<organism evidence="2 3">
    <name type="scientific">Heterodera schachtii</name>
    <name type="common">Sugarbeet cyst nematode worm</name>
    <name type="synonym">Tylenchus schachtii</name>
    <dbReference type="NCBI Taxonomy" id="97005"/>
    <lineage>
        <taxon>Eukaryota</taxon>
        <taxon>Metazoa</taxon>
        <taxon>Ecdysozoa</taxon>
        <taxon>Nematoda</taxon>
        <taxon>Chromadorea</taxon>
        <taxon>Rhabditida</taxon>
        <taxon>Tylenchina</taxon>
        <taxon>Tylenchomorpha</taxon>
        <taxon>Tylenchoidea</taxon>
        <taxon>Heteroderidae</taxon>
        <taxon>Heteroderinae</taxon>
        <taxon>Heterodera</taxon>
    </lineage>
</organism>
<dbReference type="EMBL" id="JBICCN010000427">
    <property type="protein sequence ID" value="KAL3069712.1"/>
    <property type="molecule type" value="Genomic_DNA"/>
</dbReference>